<feature type="transmembrane region" description="Helical" evidence="1">
    <location>
        <begin position="291"/>
        <end position="311"/>
    </location>
</feature>
<gene>
    <name evidence="2" type="ORF">A2159_02130</name>
</gene>
<evidence type="ECO:0000313" key="3">
    <source>
        <dbReference type="Proteomes" id="UP000179219"/>
    </source>
</evidence>
<dbReference type="Pfam" id="PF01148">
    <property type="entry name" value="CTP_transf_1"/>
    <property type="match status" value="1"/>
</dbReference>
<feature type="transmembrane region" description="Helical" evidence="1">
    <location>
        <begin position="36"/>
        <end position="57"/>
    </location>
</feature>
<feature type="transmembrane region" description="Helical" evidence="1">
    <location>
        <begin position="151"/>
        <end position="169"/>
    </location>
</feature>
<comment type="caution">
    <text evidence="2">The sequence shown here is derived from an EMBL/GenBank/DDBJ whole genome shotgun (WGS) entry which is preliminary data.</text>
</comment>
<protein>
    <recommendedName>
        <fullName evidence="4">Phosphatidate cytidylyltransferase</fullName>
    </recommendedName>
</protein>
<sequence>MDWKITLLKKSGLFIFLVVSIVFSFSTLISRQERSVVIIMLVILGLLIFFTILARLLQAKKISMADEITVRTKTWWWMIAILMLAMSVDRLISFIFLSFTCFLALKEYFSLSFGSQNSTNRFDRDRWVMYFCYLAIIINTYYAYIKWYATYIITIPVYTFLLIPIIFVLQNRTKDAIKSLGLFSVGIMFFAFNLGHSLFMINLGPMILLYCFSLTEFRDLLAFWIGKCLQKFTPKNHDTLLYKLLNLKIAPEVNPRKTWITGLSTALVISFVSLLFVPLMPPFPAGTMSYFFAWEMGLLIGSLGLMGDLVFSMIKRDLGIKDSGDILPGHGGVIDRVNSLVFTIPITFHMFNWLYF</sequence>
<dbReference type="PANTHER" id="PTHR43535:SF1">
    <property type="entry name" value="PHOSPHATIDATE CYTIDYLYLTRANSFERASE"/>
    <property type="match status" value="1"/>
</dbReference>
<reference evidence="2 3" key="1">
    <citation type="journal article" date="2016" name="Nat. Commun.">
        <title>Thousands of microbial genomes shed light on interconnected biogeochemical processes in an aquifer system.</title>
        <authorList>
            <person name="Anantharaman K."/>
            <person name="Brown C.T."/>
            <person name="Hug L.A."/>
            <person name="Sharon I."/>
            <person name="Castelle C.J."/>
            <person name="Probst A.J."/>
            <person name="Thomas B.C."/>
            <person name="Singh A."/>
            <person name="Wilkins M.J."/>
            <person name="Karaoz U."/>
            <person name="Brodie E.L."/>
            <person name="Williams K.H."/>
            <person name="Hubbard S.S."/>
            <person name="Banfield J.F."/>
        </authorList>
    </citation>
    <scope>NUCLEOTIDE SEQUENCE [LARGE SCALE GENOMIC DNA]</scope>
</reference>
<evidence type="ECO:0000256" key="1">
    <source>
        <dbReference type="SAM" id="Phobius"/>
    </source>
</evidence>
<organism evidence="2 3">
    <name type="scientific">Candidatus Woesebacteria bacterium RBG_13_34_9</name>
    <dbReference type="NCBI Taxonomy" id="1802477"/>
    <lineage>
        <taxon>Bacteria</taxon>
        <taxon>Candidatus Woeseibacteriota</taxon>
    </lineage>
</organism>
<feature type="transmembrane region" description="Helical" evidence="1">
    <location>
        <begin position="12"/>
        <end position="29"/>
    </location>
</feature>
<keyword evidence="1" id="KW-0472">Membrane</keyword>
<dbReference type="Proteomes" id="UP000179219">
    <property type="component" value="Unassembled WGS sequence"/>
</dbReference>
<evidence type="ECO:0000313" key="2">
    <source>
        <dbReference type="EMBL" id="OGM09879.1"/>
    </source>
</evidence>
<dbReference type="PANTHER" id="PTHR43535">
    <property type="entry name" value="PHOSPHATIDATE CYTIDYLYLTRANSFERASE"/>
    <property type="match status" value="1"/>
</dbReference>
<feature type="transmembrane region" description="Helical" evidence="1">
    <location>
        <begin position="126"/>
        <end position="145"/>
    </location>
</feature>
<dbReference type="AlphaFoldDB" id="A0A1F7X596"/>
<feature type="transmembrane region" description="Helical" evidence="1">
    <location>
        <begin position="77"/>
        <end position="105"/>
    </location>
</feature>
<feature type="transmembrane region" description="Helical" evidence="1">
    <location>
        <begin position="181"/>
        <end position="201"/>
    </location>
</feature>
<keyword evidence="1" id="KW-0812">Transmembrane</keyword>
<evidence type="ECO:0008006" key="4">
    <source>
        <dbReference type="Google" id="ProtNLM"/>
    </source>
</evidence>
<dbReference type="EMBL" id="MGFP01000019">
    <property type="protein sequence ID" value="OGM09879.1"/>
    <property type="molecule type" value="Genomic_DNA"/>
</dbReference>
<dbReference type="GO" id="GO:0009273">
    <property type="term" value="P:peptidoglycan-based cell wall biogenesis"/>
    <property type="evidence" value="ECO:0007669"/>
    <property type="project" value="TreeGrafter"/>
</dbReference>
<dbReference type="GO" id="GO:0005886">
    <property type="term" value="C:plasma membrane"/>
    <property type="evidence" value="ECO:0007669"/>
    <property type="project" value="TreeGrafter"/>
</dbReference>
<accession>A0A1F7X596</accession>
<proteinExistence type="predicted"/>
<keyword evidence="1" id="KW-1133">Transmembrane helix</keyword>
<feature type="transmembrane region" description="Helical" evidence="1">
    <location>
        <begin position="258"/>
        <end position="279"/>
    </location>
</feature>
<name>A0A1F7X596_9BACT</name>